<sequence length="167" mass="19116">MLVKSLLGEFEFEAENTRKLLQAIPDSALNFKPSDKSWTTGQLASHIAEVYNWYQPTLHQDVFDMSTYKYDKGDISKASNIVAKFEENVKAARKALESATDESMSKNWKMTMGSDEPVFPEMPRAQVVRGFLFNHLYHHRGEMVIYLRSTGNKPPGIYGPTFEESQR</sequence>
<accession>A0A1M5FQX7</accession>
<feature type="binding site" evidence="3">
    <location>
        <position position="139"/>
    </location>
    <ligand>
        <name>a divalent metal cation</name>
        <dbReference type="ChEBI" id="CHEBI:60240"/>
    </ligand>
</feature>
<dbReference type="Gene3D" id="1.20.120.450">
    <property type="entry name" value="dinb family like domain"/>
    <property type="match status" value="1"/>
</dbReference>
<dbReference type="Pfam" id="PF05163">
    <property type="entry name" value="DinB"/>
    <property type="match status" value="1"/>
</dbReference>
<evidence type="ECO:0000313" key="5">
    <source>
        <dbReference type="EMBL" id="SHF93814.1"/>
    </source>
</evidence>
<dbReference type="Proteomes" id="UP000184048">
    <property type="component" value="Unassembled WGS sequence"/>
</dbReference>
<comment type="similarity">
    <text evidence="1">Belongs to the DinB family.</text>
</comment>
<organism evidence="5 6">
    <name type="scientific">Flavisolibacter ginsengisoli DSM 18119</name>
    <dbReference type="NCBI Taxonomy" id="1121884"/>
    <lineage>
        <taxon>Bacteria</taxon>
        <taxon>Pseudomonadati</taxon>
        <taxon>Bacteroidota</taxon>
        <taxon>Chitinophagia</taxon>
        <taxon>Chitinophagales</taxon>
        <taxon>Chitinophagaceae</taxon>
        <taxon>Flavisolibacter</taxon>
    </lineage>
</organism>
<evidence type="ECO:0000256" key="4">
    <source>
        <dbReference type="SAM" id="Coils"/>
    </source>
</evidence>
<gene>
    <name evidence="5" type="ORF">SAMN02745131_03908</name>
</gene>
<keyword evidence="4" id="KW-0175">Coiled coil</keyword>
<evidence type="ECO:0000256" key="2">
    <source>
        <dbReference type="ARBA" id="ARBA00022723"/>
    </source>
</evidence>
<evidence type="ECO:0000256" key="3">
    <source>
        <dbReference type="PIRSR" id="PIRSR607837-1"/>
    </source>
</evidence>
<feature type="binding site" evidence="3">
    <location>
        <position position="135"/>
    </location>
    <ligand>
        <name>a divalent metal cation</name>
        <dbReference type="ChEBI" id="CHEBI:60240"/>
    </ligand>
</feature>
<feature type="coiled-coil region" evidence="4">
    <location>
        <begin position="75"/>
        <end position="102"/>
    </location>
</feature>
<dbReference type="AlphaFoldDB" id="A0A1M5FQX7"/>
<evidence type="ECO:0000313" key="6">
    <source>
        <dbReference type="Proteomes" id="UP000184048"/>
    </source>
</evidence>
<proteinExistence type="inferred from homology"/>
<dbReference type="EMBL" id="FQUU01000024">
    <property type="protein sequence ID" value="SHF93814.1"/>
    <property type="molecule type" value="Genomic_DNA"/>
</dbReference>
<feature type="binding site" evidence="3">
    <location>
        <position position="46"/>
    </location>
    <ligand>
        <name>a divalent metal cation</name>
        <dbReference type="ChEBI" id="CHEBI:60240"/>
    </ligand>
</feature>
<evidence type="ECO:0000256" key="1">
    <source>
        <dbReference type="ARBA" id="ARBA00008635"/>
    </source>
</evidence>
<keyword evidence="6" id="KW-1185">Reference proteome</keyword>
<dbReference type="SUPFAM" id="SSF109854">
    <property type="entry name" value="DinB/YfiT-like putative metalloenzymes"/>
    <property type="match status" value="1"/>
</dbReference>
<dbReference type="InterPro" id="IPR007837">
    <property type="entry name" value="DinB"/>
</dbReference>
<dbReference type="RefSeq" id="WP_072837027.1">
    <property type="nucleotide sequence ID" value="NZ_FQUU01000024.1"/>
</dbReference>
<name>A0A1M5FQX7_9BACT</name>
<dbReference type="GO" id="GO:0046872">
    <property type="term" value="F:metal ion binding"/>
    <property type="evidence" value="ECO:0007669"/>
    <property type="project" value="UniProtKB-KW"/>
</dbReference>
<dbReference type="STRING" id="1121884.SAMN02745131_03908"/>
<reference evidence="5 6" key="1">
    <citation type="submission" date="2016-11" db="EMBL/GenBank/DDBJ databases">
        <authorList>
            <person name="Jaros S."/>
            <person name="Januszkiewicz K."/>
            <person name="Wedrychowicz H."/>
        </authorList>
    </citation>
    <scope>NUCLEOTIDE SEQUENCE [LARGE SCALE GENOMIC DNA]</scope>
    <source>
        <strain evidence="5 6">DSM 18119</strain>
    </source>
</reference>
<protein>
    <submittedName>
        <fullName evidence="5">Uncharacterized damage-inducible protein DinB (Forms a four-helix bundle)</fullName>
    </submittedName>
</protein>
<keyword evidence="2 3" id="KW-0479">Metal-binding</keyword>
<dbReference type="OrthoDB" id="119432at2"/>
<dbReference type="InterPro" id="IPR034660">
    <property type="entry name" value="DinB/YfiT-like"/>
</dbReference>